<dbReference type="RefSeq" id="WP_176254110.1">
    <property type="nucleotide sequence ID" value="NZ_BAABXL010000001.1"/>
</dbReference>
<reference evidence="1 2" key="1">
    <citation type="submission" date="2024-04" db="EMBL/GenBank/DDBJ databases">
        <title>Defined microbial consortia suppress multidrug-resistant proinflammatory Enterobacteriaceae via ecological control.</title>
        <authorList>
            <person name="Furuichi M."/>
            <person name="Kawaguchi T."/>
            <person name="Pust M."/>
            <person name="Yasuma K."/>
            <person name="Plichta D."/>
            <person name="Hasegawa N."/>
            <person name="Ohya T."/>
            <person name="Bhattarai S."/>
            <person name="Sasajima S."/>
            <person name="Aoto Y."/>
            <person name="Tuganbaev T."/>
            <person name="Yaginuma M."/>
            <person name="Ueda M."/>
            <person name="Okahashi N."/>
            <person name="Amafuji K."/>
            <person name="Kiridooshi Y."/>
            <person name="Sugita K."/>
            <person name="Strazar M."/>
            <person name="Skelly A."/>
            <person name="Suda W."/>
            <person name="Hattori M."/>
            <person name="Nakamoto N."/>
            <person name="Caballero S."/>
            <person name="Norman J."/>
            <person name="Olle B."/>
            <person name="Tanoue T."/>
            <person name="Arita M."/>
            <person name="Bucci V."/>
            <person name="Atarashi K."/>
            <person name="Xavier R."/>
            <person name="Honda K."/>
        </authorList>
    </citation>
    <scope>NUCLEOTIDE SEQUENCE [LARGE SCALE GENOMIC DNA]</scope>
    <source>
        <strain evidence="2">f13</strain>
    </source>
</reference>
<sequence length="62" mass="6473">MADYIVLFLIFSYCGLVLYWKHKGALGGCSGCKSSKGCSGSCSSCSGHCSACASAKRKEPVK</sequence>
<keyword evidence="2" id="KW-1185">Reference proteome</keyword>
<evidence type="ECO:0000313" key="2">
    <source>
        <dbReference type="Proteomes" id="UP001600894"/>
    </source>
</evidence>
<proteinExistence type="predicted"/>
<protein>
    <recommendedName>
        <fullName evidence="3">FeoB-associated Cys-rich membrane protein</fullName>
    </recommendedName>
</protein>
<dbReference type="EMBL" id="BAABXL010000001">
    <property type="protein sequence ID" value="GAA6267572.1"/>
    <property type="molecule type" value="Genomic_DNA"/>
</dbReference>
<comment type="caution">
    <text evidence="1">The sequence shown here is derived from an EMBL/GenBank/DDBJ whole genome shotgun (WGS) entry which is preliminary data.</text>
</comment>
<organism evidence="1 2">
    <name type="scientific">Enterocloster alcoholdehydrogenati</name>
    <dbReference type="NCBI Taxonomy" id="2547410"/>
    <lineage>
        <taxon>Bacteria</taxon>
        <taxon>Bacillati</taxon>
        <taxon>Bacillota</taxon>
        <taxon>Clostridia</taxon>
        <taxon>Lachnospirales</taxon>
        <taxon>Lachnospiraceae</taxon>
        <taxon>Enterocloster</taxon>
    </lineage>
</organism>
<evidence type="ECO:0008006" key="3">
    <source>
        <dbReference type="Google" id="ProtNLM"/>
    </source>
</evidence>
<accession>A0ABQ0AU79</accession>
<evidence type="ECO:0000313" key="1">
    <source>
        <dbReference type="EMBL" id="GAA6267572.1"/>
    </source>
</evidence>
<gene>
    <name evidence="1" type="ORF">F130042H8_06320</name>
</gene>
<dbReference type="Proteomes" id="UP001600894">
    <property type="component" value="Unassembled WGS sequence"/>
</dbReference>
<name>A0ABQ0AU79_9FIRM</name>